<accession>A0A6P8J8L3</accession>
<feature type="transmembrane region" description="Helical" evidence="9">
    <location>
        <begin position="282"/>
        <end position="304"/>
    </location>
</feature>
<dbReference type="RefSeq" id="XP_031574107.1">
    <property type="nucleotide sequence ID" value="XM_031718247.1"/>
</dbReference>
<keyword evidence="2 8" id="KW-0812">Transmembrane</keyword>
<dbReference type="CDD" id="cd00637">
    <property type="entry name" value="7tm_classA_rhodopsin-like"/>
    <property type="match status" value="1"/>
</dbReference>
<proteinExistence type="inferred from homology"/>
<feature type="transmembrane region" description="Helical" evidence="9">
    <location>
        <begin position="101"/>
        <end position="122"/>
    </location>
</feature>
<feature type="transmembrane region" description="Helical" evidence="9">
    <location>
        <begin position="53"/>
        <end position="75"/>
    </location>
</feature>
<dbReference type="RefSeq" id="XP_031574123.1">
    <property type="nucleotide sequence ID" value="XM_031718263.1"/>
</dbReference>
<dbReference type="RefSeq" id="XP_031574133.1">
    <property type="nucleotide sequence ID" value="XM_031718273.1"/>
</dbReference>
<feature type="transmembrane region" description="Helical" evidence="9">
    <location>
        <begin position="143"/>
        <end position="163"/>
    </location>
</feature>
<evidence type="ECO:0000256" key="8">
    <source>
        <dbReference type="RuleBase" id="RU000688"/>
    </source>
</evidence>
<feature type="transmembrane region" description="Helical" evidence="9">
    <location>
        <begin position="190"/>
        <end position="216"/>
    </location>
</feature>
<dbReference type="PROSITE" id="PS00237">
    <property type="entry name" value="G_PROTEIN_RECEP_F1_1"/>
    <property type="match status" value="1"/>
</dbReference>
<comment type="subcellular location">
    <subcellularLocation>
        <location evidence="1">Membrane</location>
        <topology evidence="1">Multi-pass membrane protein</topology>
    </subcellularLocation>
</comment>
<keyword evidence="4 8" id="KW-0297">G-protein coupled receptor</keyword>
<dbReference type="GO" id="GO:0004930">
    <property type="term" value="F:G protein-coupled receptor activity"/>
    <property type="evidence" value="ECO:0007669"/>
    <property type="project" value="UniProtKB-KW"/>
</dbReference>
<dbReference type="SUPFAM" id="SSF81321">
    <property type="entry name" value="Family A G protein-coupled receptor-like"/>
    <property type="match status" value="1"/>
</dbReference>
<protein>
    <submittedName>
        <fullName evidence="12 13">Octopamine receptor 1-like</fullName>
    </submittedName>
</protein>
<dbReference type="RefSeq" id="XP_031574086.1">
    <property type="nucleotide sequence ID" value="XM_031718226.1"/>
</dbReference>
<keyword evidence="7 8" id="KW-0807">Transducer</keyword>
<evidence type="ECO:0000313" key="11">
    <source>
        <dbReference type="Proteomes" id="UP000515163"/>
    </source>
</evidence>
<evidence type="ECO:0000256" key="2">
    <source>
        <dbReference type="ARBA" id="ARBA00022692"/>
    </source>
</evidence>
<sequence length="395" mass="44815">MVNMSSTTNDTTVDTGLGTNVQIFMYSTLLVMSLIGNVLVITVVCGNKNLRTVFNAFIVNMAISDLFIPLLALPIKIVEVATEKQNIWIIHGGFGNATCKIFILLIDISPGVTVFSLVVIAINRFAAIVKPMSHAELFSIKRCKIMIALTWISVTVFFSPYFYVYRTTTFKSYNVCEIDWIEPFDNTKSLIIFTSFLIVIFFVSPFTLIIFLYSIIIYKLHADSKTVVEMLDSQEARKRKLRNKQIFFLSVAMIVAFAVFWGPFFMFLFTGLIKQNLVIPNVYLIVQFLGYTNSVINPLIYFIFMRRFRLGLKLLFCKCLENEPHRSPTVSNTRSLFLTTKDGVNEEKIKLKFIGNCSSKQDCVGTRTEDCKTPTPPSNEVNMTTSKGCLITSRL</sequence>
<evidence type="ECO:0000259" key="10">
    <source>
        <dbReference type="PROSITE" id="PS50262"/>
    </source>
</evidence>
<evidence type="ECO:0000313" key="15">
    <source>
        <dbReference type="RefSeq" id="XP_031574101.1"/>
    </source>
</evidence>
<organism evidence="11 18">
    <name type="scientific">Actinia tenebrosa</name>
    <name type="common">Australian red waratah sea anemone</name>
    <dbReference type="NCBI Taxonomy" id="6105"/>
    <lineage>
        <taxon>Eukaryota</taxon>
        <taxon>Metazoa</taxon>
        <taxon>Cnidaria</taxon>
        <taxon>Anthozoa</taxon>
        <taxon>Hexacorallia</taxon>
        <taxon>Actiniaria</taxon>
        <taxon>Actiniidae</taxon>
        <taxon>Actinia</taxon>
    </lineage>
</organism>
<evidence type="ECO:0000313" key="12">
    <source>
        <dbReference type="RefSeq" id="XP_031574079.1"/>
    </source>
</evidence>
<evidence type="ECO:0000256" key="1">
    <source>
        <dbReference type="ARBA" id="ARBA00004141"/>
    </source>
</evidence>
<comment type="similarity">
    <text evidence="8">Belongs to the G-protein coupled receptor 1 family.</text>
</comment>
<feature type="domain" description="G-protein coupled receptors family 1 profile" evidence="10">
    <location>
        <begin position="36"/>
        <end position="301"/>
    </location>
</feature>
<dbReference type="RefSeq" id="XP_031574079.1">
    <property type="nucleotide sequence ID" value="XM_031718219.1"/>
</dbReference>
<evidence type="ECO:0000313" key="17">
    <source>
        <dbReference type="RefSeq" id="XP_031574115.1"/>
    </source>
</evidence>
<evidence type="ECO:0000313" key="13">
    <source>
        <dbReference type="RefSeq" id="XP_031574086.1"/>
    </source>
</evidence>
<evidence type="ECO:0000313" key="16">
    <source>
        <dbReference type="RefSeq" id="XP_031574107.1"/>
    </source>
</evidence>
<reference evidence="12 13" key="1">
    <citation type="submission" date="2025-04" db="UniProtKB">
        <authorList>
            <consortium name="RefSeq"/>
        </authorList>
    </citation>
    <scope>IDENTIFICATION</scope>
    <source>
        <tissue evidence="12 13">Tentacle</tissue>
    </source>
</reference>
<dbReference type="AlphaFoldDB" id="A0A6P8J8L3"/>
<evidence type="ECO:0000256" key="6">
    <source>
        <dbReference type="ARBA" id="ARBA00023170"/>
    </source>
</evidence>
<keyword evidence="5 9" id="KW-0472">Membrane</keyword>
<evidence type="ECO:0000313" key="19">
    <source>
        <dbReference type="RefSeq" id="XP_031574133.1"/>
    </source>
</evidence>
<dbReference type="PROSITE" id="PS50262">
    <property type="entry name" value="G_PROTEIN_RECEP_F1_2"/>
    <property type="match status" value="1"/>
</dbReference>
<name>A0A6P8J8L3_ACTTE</name>
<dbReference type="KEGG" id="aten:116307894"/>
<dbReference type="PANTHER" id="PTHR24243:SF208">
    <property type="entry name" value="PYROKININ-1 RECEPTOR"/>
    <property type="match status" value="1"/>
</dbReference>
<evidence type="ECO:0000256" key="3">
    <source>
        <dbReference type="ARBA" id="ARBA00022989"/>
    </source>
</evidence>
<gene>
    <name evidence="12 13 14 15 16 17 18 19" type="primary">LOC116307894</name>
</gene>
<evidence type="ECO:0000256" key="7">
    <source>
        <dbReference type="ARBA" id="ARBA00023224"/>
    </source>
</evidence>
<dbReference type="GeneID" id="116307894"/>
<dbReference type="InterPro" id="IPR000276">
    <property type="entry name" value="GPCR_Rhodpsn"/>
</dbReference>
<dbReference type="PRINTS" id="PR00237">
    <property type="entry name" value="GPCRRHODOPSN"/>
</dbReference>
<evidence type="ECO:0000313" key="14">
    <source>
        <dbReference type="RefSeq" id="XP_031574094.1"/>
    </source>
</evidence>
<dbReference type="OrthoDB" id="6076970at2759"/>
<evidence type="ECO:0000256" key="9">
    <source>
        <dbReference type="SAM" id="Phobius"/>
    </source>
</evidence>
<dbReference type="Proteomes" id="UP000515163">
    <property type="component" value="Unplaced"/>
</dbReference>
<dbReference type="RefSeq" id="XP_031574101.1">
    <property type="nucleotide sequence ID" value="XM_031718241.1"/>
</dbReference>
<evidence type="ECO:0000256" key="5">
    <source>
        <dbReference type="ARBA" id="ARBA00023136"/>
    </source>
</evidence>
<keyword evidence="11" id="KW-1185">Reference proteome</keyword>
<keyword evidence="3 9" id="KW-1133">Transmembrane helix</keyword>
<feature type="transmembrane region" description="Helical" evidence="9">
    <location>
        <begin position="246"/>
        <end position="270"/>
    </location>
</feature>
<dbReference type="GO" id="GO:0016020">
    <property type="term" value="C:membrane"/>
    <property type="evidence" value="ECO:0007669"/>
    <property type="project" value="UniProtKB-SubCell"/>
</dbReference>
<evidence type="ECO:0000313" key="18">
    <source>
        <dbReference type="RefSeq" id="XP_031574123.1"/>
    </source>
</evidence>
<keyword evidence="6 8" id="KW-0675">Receptor</keyword>
<dbReference type="InterPro" id="IPR017452">
    <property type="entry name" value="GPCR_Rhodpsn_7TM"/>
</dbReference>
<feature type="transmembrane region" description="Helical" evidence="9">
    <location>
        <begin position="23"/>
        <end position="46"/>
    </location>
</feature>
<evidence type="ECO:0000256" key="4">
    <source>
        <dbReference type="ARBA" id="ARBA00023040"/>
    </source>
</evidence>
<dbReference type="Pfam" id="PF00001">
    <property type="entry name" value="7tm_1"/>
    <property type="match status" value="1"/>
</dbReference>
<dbReference type="RefSeq" id="XP_031574115.1">
    <property type="nucleotide sequence ID" value="XM_031718255.1"/>
</dbReference>
<dbReference type="PANTHER" id="PTHR24243">
    <property type="entry name" value="G-PROTEIN COUPLED RECEPTOR"/>
    <property type="match status" value="1"/>
</dbReference>
<dbReference type="Gene3D" id="1.20.1070.10">
    <property type="entry name" value="Rhodopsin 7-helix transmembrane proteins"/>
    <property type="match status" value="1"/>
</dbReference>
<dbReference type="RefSeq" id="XP_031574094.1">
    <property type="nucleotide sequence ID" value="XM_031718234.1"/>
</dbReference>